<dbReference type="Gene3D" id="1.20.1280.50">
    <property type="match status" value="1"/>
</dbReference>
<feature type="domain" description="F-box" evidence="1">
    <location>
        <begin position="130"/>
        <end position="183"/>
    </location>
</feature>
<sequence length="259" mass="28694">MDFYFQTQIRDHFARATDGVPSTKKQEKAVESDMIVSDNDIMEALARASAVLEEAIPMADLDLHRQGSAPSSTETQRFCDISTELSAQSVRLGGLKQVVASADLAEALSALRKRIWRQLAILRSLIAPVRRLPQELLADIFVYFSTPCVPQDRARLVTKSVARVCYTWRAVARGTPELWTHFSTSEHSRPSTVVDAGLVALSRGRSISIYHALPNDDERLLELLEALSPYTARWGSLALTGLKASFSRLPVAELPSLEE</sequence>
<dbReference type="AlphaFoldDB" id="A0A550BXQ9"/>
<name>A0A550BXQ9_9AGAR</name>
<dbReference type="EMBL" id="VDMD01000049">
    <property type="protein sequence ID" value="TRM57298.1"/>
    <property type="molecule type" value="Genomic_DNA"/>
</dbReference>
<feature type="non-terminal residue" evidence="2">
    <location>
        <position position="259"/>
    </location>
</feature>
<evidence type="ECO:0000313" key="3">
    <source>
        <dbReference type="Proteomes" id="UP000320762"/>
    </source>
</evidence>
<dbReference type="InterPro" id="IPR001810">
    <property type="entry name" value="F-box_dom"/>
</dbReference>
<comment type="caution">
    <text evidence="2">The sequence shown here is derived from an EMBL/GenBank/DDBJ whole genome shotgun (WGS) entry which is preliminary data.</text>
</comment>
<reference evidence="2 3" key="1">
    <citation type="journal article" date="2019" name="New Phytol.">
        <title>Comparative genomics reveals unique wood-decay strategies and fruiting body development in the Schizophyllaceae.</title>
        <authorList>
            <person name="Almasi E."/>
            <person name="Sahu N."/>
            <person name="Krizsan K."/>
            <person name="Balint B."/>
            <person name="Kovacs G.M."/>
            <person name="Kiss B."/>
            <person name="Cseklye J."/>
            <person name="Drula E."/>
            <person name="Henrissat B."/>
            <person name="Nagy I."/>
            <person name="Chovatia M."/>
            <person name="Adam C."/>
            <person name="LaButti K."/>
            <person name="Lipzen A."/>
            <person name="Riley R."/>
            <person name="Grigoriev I.V."/>
            <person name="Nagy L.G."/>
        </authorList>
    </citation>
    <scope>NUCLEOTIDE SEQUENCE [LARGE SCALE GENOMIC DNA]</scope>
    <source>
        <strain evidence="2 3">NL-1724</strain>
    </source>
</reference>
<evidence type="ECO:0000313" key="2">
    <source>
        <dbReference type="EMBL" id="TRM57298.1"/>
    </source>
</evidence>
<organism evidence="2 3">
    <name type="scientific">Schizophyllum amplum</name>
    <dbReference type="NCBI Taxonomy" id="97359"/>
    <lineage>
        <taxon>Eukaryota</taxon>
        <taxon>Fungi</taxon>
        <taxon>Dikarya</taxon>
        <taxon>Basidiomycota</taxon>
        <taxon>Agaricomycotina</taxon>
        <taxon>Agaricomycetes</taxon>
        <taxon>Agaricomycetidae</taxon>
        <taxon>Agaricales</taxon>
        <taxon>Schizophyllaceae</taxon>
        <taxon>Schizophyllum</taxon>
    </lineage>
</organism>
<proteinExistence type="predicted"/>
<evidence type="ECO:0000259" key="1">
    <source>
        <dbReference type="Pfam" id="PF12937"/>
    </source>
</evidence>
<dbReference type="SUPFAM" id="SSF81383">
    <property type="entry name" value="F-box domain"/>
    <property type="match status" value="1"/>
</dbReference>
<dbReference type="OrthoDB" id="3266451at2759"/>
<keyword evidence="3" id="KW-1185">Reference proteome</keyword>
<dbReference type="InterPro" id="IPR036047">
    <property type="entry name" value="F-box-like_dom_sf"/>
</dbReference>
<protein>
    <recommendedName>
        <fullName evidence="1">F-box domain-containing protein</fullName>
    </recommendedName>
</protein>
<dbReference type="Proteomes" id="UP000320762">
    <property type="component" value="Unassembled WGS sequence"/>
</dbReference>
<gene>
    <name evidence="2" type="ORF">BD626DRAFT_213568</name>
</gene>
<accession>A0A550BXQ9</accession>
<dbReference type="Pfam" id="PF12937">
    <property type="entry name" value="F-box-like"/>
    <property type="match status" value="1"/>
</dbReference>